<name>A0A495K4Q9_WILMA</name>
<accession>A0A495K4Q9</accession>
<evidence type="ECO:0000313" key="2">
    <source>
        <dbReference type="Proteomes" id="UP000274762"/>
    </source>
</evidence>
<dbReference type="GO" id="GO:0016787">
    <property type="term" value="F:hydrolase activity"/>
    <property type="evidence" value="ECO:0007669"/>
    <property type="project" value="UniProtKB-KW"/>
</dbReference>
<keyword evidence="1" id="KW-0378">Hydrolase</keyword>
<dbReference type="Gene3D" id="3.40.50.1000">
    <property type="entry name" value="HAD superfamily/HAD-like"/>
    <property type="match status" value="2"/>
</dbReference>
<dbReference type="EMBL" id="RBKV01000001">
    <property type="protein sequence ID" value="RKR95469.1"/>
    <property type="molecule type" value="Genomic_DNA"/>
</dbReference>
<protein>
    <submittedName>
        <fullName evidence="1">Hydroxymethylpyrimidine pyrophosphatase-like HAD family hydrolase</fullName>
    </submittedName>
</protein>
<dbReference type="Proteomes" id="UP000274762">
    <property type="component" value="Unassembled WGS sequence"/>
</dbReference>
<evidence type="ECO:0000313" key="1">
    <source>
        <dbReference type="EMBL" id="RKR95469.1"/>
    </source>
</evidence>
<dbReference type="InterPro" id="IPR036412">
    <property type="entry name" value="HAD-like_sf"/>
</dbReference>
<dbReference type="InterPro" id="IPR023214">
    <property type="entry name" value="HAD_sf"/>
</dbReference>
<sequence length="320" mass="34471">MTSTSTTPSTTASRRALVTLDLDRTLIYSAHAIAEGAGPGEDADAVLSAAQCVEMYQGRPQSFMSTMSMTLLGDLHAASDVVPTTTRTIEQYRRIRLPIGVPRFAITSNGGNILVEGHPDPEWSRRVASLLDRLAVGVDEVYARLAQDAADAPWLRTMRIADGLFCYVVVELDLLPPHVVPAWASWAAELGWNVSRQGRKVYVMPDPVTKQLAIDEVRTRLDSPPDVTFAAGDGVLDQPMLVAADAAIRPRHGELEELGWVHPNVAVTAGRGLAASEEMLVWMLEQTGTMGGIGESDIRASALPAPGIAKQSTPNEGLRR</sequence>
<reference evidence="1 2" key="1">
    <citation type="submission" date="2018-10" db="EMBL/GenBank/DDBJ databases">
        <title>Sequencing the genomes of 1000 actinobacteria strains.</title>
        <authorList>
            <person name="Klenk H.-P."/>
        </authorList>
    </citation>
    <scope>NUCLEOTIDE SEQUENCE [LARGE SCALE GENOMIC DNA]</scope>
    <source>
        <strain evidence="1 2">DSM 44343</strain>
    </source>
</reference>
<gene>
    <name evidence="1" type="ORF">DFJ75_2289</name>
</gene>
<proteinExistence type="predicted"/>
<dbReference type="RefSeq" id="WP_245969017.1">
    <property type="nucleotide sequence ID" value="NZ_CBCRXS010000002.1"/>
</dbReference>
<comment type="caution">
    <text evidence="1">The sequence shown here is derived from an EMBL/GenBank/DDBJ whole genome shotgun (WGS) entry which is preliminary data.</text>
</comment>
<dbReference type="AlphaFoldDB" id="A0A495K4Q9"/>
<dbReference type="SUPFAM" id="SSF56784">
    <property type="entry name" value="HAD-like"/>
    <property type="match status" value="1"/>
</dbReference>
<organism evidence="1 2">
    <name type="scientific">Williamsia marianensis</name>
    <dbReference type="NCBI Taxonomy" id="85044"/>
    <lineage>
        <taxon>Bacteria</taxon>
        <taxon>Bacillati</taxon>
        <taxon>Actinomycetota</taxon>
        <taxon>Actinomycetes</taxon>
        <taxon>Mycobacteriales</taxon>
        <taxon>Nocardiaceae</taxon>
        <taxon>Williamsia</taxon>
    </lineage>
</organism>